<sequence>MALHKPTSNIGEALSNTALPATPRNLRAQVSELGGVKAVAAIAGRSASSVYRWLRGQNKPNPDAKGALDQASAALRASSAYRRAQLKSRREKRFRAHGAKFRFKGVAGPKNDSPKTSVRPRDFRFDMSAEGVAEVLDAWLNGGDEPALDVLGDVIAGEYMDGEAEGWEFQSITLLNFSYSEFSN</sequence>
<keyword evidence="2" id="KW-1185">Reference proteome</keyword>
<proteinExistence type="predicted"/>
<evidence type="ECO:0000313" key="2">
    <source>
        <dbReference type="Proteomes" id="UP000708347"/>
    </source>
</evidence>
<organism evidence="1 2">
    <name type="scientific">Mycolicibacterium sphagni</name>
    <dbReference type="NCBI Taxonomy" id="1786"/>
    <lineage>
        <taxon>Bacteria</taxon>
        <taxon>Bacillati</taxon>
        <taxon>Actinomycetota</taxon>
        <taxon>Actinomycetes</taxon>
        <taxon>Mycobacteriales</taxon>
        <taxon>Mycobacteriaceae</taxon>
        <taxon>Mycolicibacterium</taxon>
    </lineage>
</organism>
<protein>
    <recommendedName>
        <fullName evidence="3">Transcriptional regulator</fullName>
    </recommendedName>
</protein>
<dbReference type="EMBL" id="VBSB01000014">
    <property type="protein sequence ID" value="NTY62185.1"/>
    <property type="molecule type" value="Genomic_DNA"/>
</dbReference>
<name>A0ABX2JXQ3_9MYCO</name>
<evidence type="ECO:0008006" key="3">
    <source>
        <dbReference type="Google" id="ProtNLM"/>
    </source>
</evidence>
<dbReference type="RefSeq" id="WP_174399912.1">
    <property type="nucleotide sequence ID" value="NZ_VBSB01000014.1"/>
</dbReference>
<comment type="caution">
    <text evidence="1">The sequence shown here is derived from an EMBL/GenBank/DDBJ whole genome shotgun (WGS) entry which is preliminary data.</text>
</comment>
<reference evidence="1 2" key="1">
    <citation type="submission" date="2019-05" db="EMBL/GenBank/DDBJ databases">
        <title>Mycolicibacterium sphagni ENV482 genome assembly.</title>
        <authorList>
            <person name="Chen W."/>
            <person name="Faulkner N.W."/>
            <person name="Hyman M.R."/>
        </authorList>
    </citation>
    <scope>NUCLEOTIDE SEQUENCE [LARGE SCALE GENOMIC DNA]</scope>
    <source>
        <strain evidence="1 2">ENV482</strain>
    </source>
</reference>
<dbReference type="Proteomes" id="UP000708347">
    <property type="component" value="Unassembled WGS sequence"/>
</dbReference>
<gene>
    <name evidence="1" type="ORF">FEG63_21830</name>
</gene>
<accession>A0ABX2JXQ3</accession>
<evidence type="ECO:0000313" key="1">
    <source>
        <dbReference type="EMBL" id="NTY62185.1"/>
    </source>
</evidence>